<dbReference type="GO" id="GO:0005737">
    <property type="term" value="C:cytoplasm"/>
    <property type="evidence" value="ECO:0007669"/>
    <property type="project" value="TreeGrafter"/>
</dbReference>
<keyword evidence="2" id="KW-1185">Reference proteome</keyword>
<comment type="caution">
    <text evidence="1">The sequence shown here is derived from an EMBL/GenBank/DDBJ whole genome shotgun (WGS) entry which is preliminary data.</text>
</comment>
<dbReference type="CDD" id="cd07067">
    <property type="entry name" value="HP_PGM_like"/>
    <property type="match status" value="1"/>
</dbReference>
<dbReference type="PANTHER" id="PTHR48100:SF1">
    <property type="entry name" value="HISTIDINE PHOSPHATASE FAMILY PROTEIN-RELATED"/>
    <property type="match status" value="1"/>
</dbReference>
<dbReference type="AlphaFoldDB" id="A0A9P6L2B3"/>
<dbReference type="OrthoDB" id="496981at2759"/>
<protein>
    <submittedName>
        <fullName evidence="1">Phosphoglycerate mutase</fullName>
    </submittedName>
</protein>
<name>A0A9P6L2B3_9AGAM</name>
<accession>A0A9P6L2B3</accession>
<dbReference type="InterPro" id="IPR013078">
    <property type="entry name" value="His_Pase_superF_clade-1"/>
</dbReference>
<dbReference type="SUPFAM" id="SSF53254">
    <property type="entry name" value="Phosphoglycerate mutase-like"/>
    <property type="match status" value="1"/>
</dbReference>
<sequence>MAQNSTYAYIPGFFAQDDPQADPDVIGALPDRLGLLDSNPGHWQNFQLNITALGSEGKPGDSIKVFFLGRHGQGYHNAAQAKYGLPAWDDHWSRLNGDGEIVWGREYLHSQIRADSFLTPLGIQQAEAAHNKWLNEMPSGIPVPTVFYSSPLTRALRTLEITWTDITLPDKAKDVQLHPSHKVVIAENCREVCGGDTSDKRRPKSWIAENFPLFDFNSGFSEEDEFWTPDSIETEDHVNARALSILDHIWDKYPTETCASANLSGKDLAGSPNKCPDVGRLAIRSSAGNLLADESRSATCGIRSALTLF</sequence>
<evidence type="ECO:0000313" key="1">
    <source>
        <dbReference type="EMBL" id="KAF9779237.1"/>
    </source>
</evidence>
<dbReference type="PANTHER" id="PTHR48100">
    <property type="entry name" value="BROAD-SPECIFICITY PHOSPHATASE YOR283W-RELATED"/>
    <property type="match status" value="1"/>
</dbReference>
<gene>
    <name evidence="1" type="ORF">BJ322DRAFT_1146907</name>
</gene>
<reference evidence="1" key="1">
    <citation type="journal article" date="2020" name="Nat. Commun.">
        <title>Large-scale genome sequencing of mycorrhizal fungi provides insights into the early evolution of symbiotic traits.</title>
        <authorList>
            <person name="Miyauchi S."/>
            <person name="Kiss E."/>
            <person name="Kuo A."/>
            <person name="Drula E."/>
            <person name="Kohler A."/>
            <person name="Sanchez-Garcia M."/>
            <person name="Morin E."/>
            <person name="Andreopoulos B."/>
            <person name="Barry K.W."/>
            <person name="Bonito G."/>
            <person name="Buee M."/>
            <person name="Carver A."/>
            <person name="Chen C."/>
            <person name="Cichocki N."/>
            <person name="Clum A."/>
            <person name="Culley D."/>
            <person name="Crous P.W."/>
            <person name="Fauchery L."/>
            <person name="Girlanda M."/>
            <person name="Hayes R.D."/>
            <person name="Keri Z."/>
            <person name="LaButti K."/>
            <person name="Lipzen A."/>
            <person name="Lombard V."/>
            <person name="Magnuson J."/>
            <person name="Maillard F."/>
            <person name="Murat C."/>
            <person name="Nolan M."/>
            <person name="Ohm R.A."/>
            <person name="Pangilinan J."/>
            <person name="Pereira M.F."/>
            <person name="Perotto S."/>
            <person name="Peter M."/>
            <person name="Pfister S."/>
            <person name="Riley R."/>
            <person name="Sitrit Y."/>
            <person name="Stielow J.B."/>
            <person name="Szollosi G."/>
            <person name="Zifcakova L."/>
            <person name="Stursova M."/>
            <person name="Spatafora J.W."/>
            <person name="Tedersoo L."/>
            <person name="Vaario L.M."/>
            <person name="Yamada A."/>
            <person name="Yan M."/>
            <person name="Wang P."/>
            <person name="Xu J."/>
            <person name="Bruns T."/>
            <person name="Baldrian P."/>
            <person name="Vilgalys R."/>
            <person name="Dunand C."/>
            <person name="Henrissat B."/>
            <person name="Grigoriev I.V."/>
            <person name="Hibbett D."/>
            <person name="Nagy L.G."/>
            <person name="Martin F.M."/>
        </authorList>
    </citation>
    <scope>NUCLEOTIDE SEQUENCE</scope>
    <source>
        <strain evidence="1">UH-Tt-Lm1</strain>
    </source>
</reference>
<dbReference type="Pfam" id="PF00300">
    <property type="entry name" value="His_Phos_1"/>
    <property type="match status" value="1"/>
</dbReference>
<proteinExistence type="predicted"/>
<evidence type="ECO:0000313" key="2">
    <source>
        <dbReference type="Proteomes" id="UP000736335"/>
    </source>
</evidence>
<dbReference type="InterPro" id="IPR029033">
    <property type="entry name" value="His_PPase_superfam"/>
</dbReference>
<dbReference type="InterPro" id="IPR050275">
    <property type="entry name" value="PGM_Phosphatase"/>
</dbReference>
<dbReference type="Proteomes" id="UP000736335">
    <property type="component" value="Unassembled WGS sequence"/>
</dbReference>
<dbReference type="EMBL" id="WIUZ02000020">
    <property type="protein sequence ID" value="KAF9779237.1"/>
    <property type="molecule type" value="Genomic_DNA"/>
</dbReference>
<reference evidence="1" key="2">
    <citation type="submission" date="2020-11" db="EMBL/GenBank/DDBJ databases">
        <authorList>
            <consortium name="DOE Joint Genome Institute"/>
            <person name="Kuo A."/>
            <person name="Miyauchi S."/>
            <person name="Kiss E."/>
            <person name="Drula E."/>
            <person name="Kohler A."/>
            <person name="Sanchez-Garcia M."/>
            <person name="Andreopoulos B."/>
            <person name="Barry K.W."/>
            <person name="Bonito G."/>
            <person name="Buee M."/>
            <person name="Carver A."/>
            <person name="Chen C."/>
            <person name="Cichocki N."/>
            <person name="Clum A."/>
            <person name="Culley D."/>
            <person name="Crous P.W."/>
            <person name="Fauchery L."/>
            <person name="Girlanda M."/>
            <person name="Hayes R."/>
            <person name="Keri Z."/>
            <person name="Labutti K."/>
            <person name="Lipzen A."/>
            <person name="Lombard V."/>
            <person name="Magnuson J."/>
            <person name="Maillard F."/>
            <person name="Morin E."/>
            <person name="Murat C."/>
            <person name="Nolan M."/>
            <person name="Ohm R."/>
            <person name="Pangilinan J."/>
            <person name="Pereira M."/>
            <person name="Perotto S."/>
            <person name="Peter M."/>
            <person name="Riley R."/>
            <person name="Sitrit Y."/>
            <person name="Stielow B."/>
            <person name="Szollosi G."/>
            <person name="Zifcakova L."/>
            <person name="Stursova M."/>
            <person name="Spatafora J.W."/>
            <person name="Tedersoo L."/>
            <person name="Vaario L.-M."/>
            <person name="Yamada A."/>
            <person name="Yan M."/>
            <person name="Wang P."/>
            <person name="Xu J."/>
            <person name="Bruns T."/>
            <person name="Baldrian P."/>
            <person name="Vilgalys R."/>
            <person name="Henrissat B."/>
            <person name="Grigoriev I.V."/>
            <person name="Hibbett D."/>
            <person name="Nagy L.G."/>
            <person name="Martin F.M."/>
        </authorList>
    </citation>
    <scope>NUCLEOTIDE SEQUENCE</scope>
    <source>
        <strain evidence="1">UH-Tt-Lm1</strain>
    </source>
</reference>
<dbReference type="Gene3D" id="3.40.50.1240">
    <property type="entry name" value="Phosphoglycerate mutase-like"/>
    <property type="match status" value="1"/>
</dbReference>
<organism evidence="1 2">
    <name type="scientific">Thelephora terrestris</name>
    <dbReference type="NCBI Taxonomy" id="56493"/>
    <lineage>
        <taxon>Eukaryota</taxon>
        <taxon>Fungi</taxon>
        <taxon>Dikarya</taxon>
        <taxon>Basidiomycota</taxon>
        <taxon>Agaricomycotina</taxon>
        <taxon>Agaricomycetes</taxon>
        <taxon>Thelephorales</taxon>
        <taxon>Thelephoraceae</taxon>
        <taxon>Thelephora</taxon>
    </lineage>
</organism>
<dbReference type="GO" id="GO:0016791">
    <property type="term" value="F:phosphatase activity"/>
    <property type="evidence" value="ECO:0007669"/>
    <property type="project" value="TreeGrafter"/>
</dbReference>